<dbReference type="EMBL" id="CAJOBH010078029">
    <property type="protein sequence ID" value="CAF4503673.1"/>
    <property type="molecule type" value="Genomic_DNA"/>
</dbReference>
<evidence type="ECO:0000259" key="1">
    <source>
        <dbReference type="Pfam" id="PF04547"/>
    </source>
</evidence>
<proteinExistence type="predicted"/>
<comment type="caution">
    <text evidence="2">The sequence shown here is derived from an EMBL/GenBank/DDBJ whole genome shotgun (WGS) entry which is preliminary data.</text>
</comment>
<gene>
    <name evidence="2" type="ORF">BYL167_LOCUS36128</name>
</gene>
<sequence length="58" mass="6376">MRDISACACCGGSSNKNAQKQWEIDKNLDDIDSITLIDEHITLAIQFGFVTLFAVAFP</sequence>
<dbReference type="Proteomes" id="UP000681967">
    <property type="component" value="Unassembled WGS sequence"/>
</dbReference>
<organism evidence="2 3">
    <name type="scientific">Rotaria magnacalcarata</name>
    <dbReference type="NCBI Taxonomy" id="392030"/>
    <lineage>
        <taxon>Eukaryota</taxon>
        <taxon>Metazoa</taxon>
        <taxon>Spiralia</taxon>
        <taxon>Gnathifera</taxon>
        <taxon>Rotifera</taxon>
        <taxon>Eurotatoria</taxon>
        <taxon>Bdelloidea</taxon>
        <taxon>Philodinida</taxon>
        <taxon>Philodinidae</taxon>
        <taxon>Rotaria</taxon>
    </lineage>
</organism>
<feature type="non-terminal residue" evidence="2">
    <location>
        <position position="1"/>
    </location>
</feature>
<dbReference type="AlphaFoldDB" id="A0A8S2XPC3"/>
<protein>
    <recommendedName>
        <fullName evidence="1">Anoctamin transmembrane domain-containing protein</fullName>
    </recommendedName>
</protein>
<dbReference type="InterPro" id="IPR049452">
    <property type="entry name" value="Anoctamin_TM"/>
</dbReference>
<evidence type="ECO:0000313" key="3">
    <source>
        <dbReference type="Proteomes" id="UP000681967"/>
    </source>
</evidence>
<accession>A0A8S2XPC3</accession>
<reference evidence="2" key="1">
    <citation type="submission" date="2021-02" db="EMBL/GenBank/DDBJ databases">
        <authorList>
            <person name="Nowell W R."/>
        </authorList>
    </citation>
    <scope>NUCLEOTIDE SEQUENCE</scope>
</reference>
<name>A0A8S2XPC3_9BILA</name>
<feature type="domain" description="Anoctamin transmembrane" evidence="1">
    <location>
        <begin position="14"/>
        <end position="58"/>
    </location>
</feature>
<dbReference type="Pfam" id="PF04547">
    <property type="entry name" value="Anoctamin"/>
    <property type="match status" value="1"/>
</dbReference>
<evidence type="ECO:0000313" key="2">
    <source>
        <dbReference type="EMBL" id="CAF4503673.1"/>
    </source>
</evidence>